<proteinExistence type="predicted"/>
<evidence type="ECO:0000313" key="2">
    <source>
        <dbReference type="EMBL" id="KAK8839839.1"/>
    </source>
</evidence>
<feature type="transmembrane region" description="Helical" evidence="1">
    <location>
        <begin position="451"/>
        <end position="474"/>
    </location>
</feature>
<name>A0ABR2H0X8_9EUKA</name>
<evidence type="ECO:0000256" key="1">
    <source>
        <dbReference type="SAM" id="Phobius"/>
    </source>
</evidence>
<keyword evidence="3" id="KW-1185">Reference proteome</keyword>
<gene>
    <name evidence="2" type="ORF">M9Y10_031550</name>
</gene>
<comment type="caution">
    <text evidence="2">The sequence shown here is derived from an EMBL/GenBank/DDBJ whole genome shotgun (WGS) entry which is preliminary data.</text>
</comment>
<evidence type="ECO:0000313" key="3">
    <source>
        <dbReference type="Proteomes" id="UP001470230"/>
    </source>
</evidence>
<organism evidence="2 3">
    <name type="scientific">Tritrichomonas musculus</name>
    <dbReference type="NCBI Taxonomy" id="1915356"/>
    <lineage>
        <taxon>Eukaryota</taxon>
        <taxon>Metamonada</taxon>
        <taxon>Parabasalia</taxon>
        <taxon>Tritrichomonadida</taxon>
        <taxon>Tritrichomonadidae</taxon>
        <taxon>Tritrichomonas</taxon>
    </lineage>
</organism>
<sequence length="487" mass="55807">MVLVILALLLESNTIKIPKWTEIDVYPTETKEQECESSEIFNRTAICPNNTALFGGPETCEAVFDAYVNRTCVRDNNTDINDLLTKVDKSIELLRIFINLEKNITIDLNKLPAKMSVILVHEKFFPEHTDPEDPENPEEGKALHAVRSVISWHLHKKQPTKMIKHRRAIREEEEEIFFYTSIVGNCKDKVSYLYLDSANYEIIQSDLNPDEFDTAFWDGLMLPSKYKIKTKKLNVYLLAISDYQEFSGKTYPFWKQYLPYFETEKIAFYDSLDFPEIYEKFNMTANNVSLKFTKDKWIWDSSIYSEILLIKTLTNSFEAIVAVDNITLVANKDTYFPDPLVISFKYTYPVAAPIDRIDPSIFYHDEDDEEEGGDESEGIQLLENFQAVIYKSGDWTGLPKPNITINVYSDGIDVNYDEIKDIANVKIVKNGKNNGNENKEDKGGKGLETKYIIIIVVCCVVVVAVVVVVVVFVIKRKKSVQNGSDSP</sequence>
<dbReference type="EMBL" id="JAPFFF010000050">
    <property type="protein sequence ID" value="KAK8839839.1"/>
    <property type="molecule type" value="Genomic_DNA"/>
</dbReference>
<accession>A0ABR2H0X8</accession>
<dbReference type="Proteomes" id="UP001470230">
    <property type="component" value="Unassembled WGS sequence"/>
</dbReference>
<protein>
    <submittedName>
        <fullName evidence="2">Uncharacterized protein</fullName>
    </submittedName>
</protein>
<reference evidence="2 3" key="1">
    <citation type="submission" date="2024-04" db="EMBL/GenBank/DDBJ databases">
        <title>Tritrichomonas musculus Genome.</title>
        <authorList>
            <person name="Alves-Ferreira E."/>
            <person name="Grigg M."/>
            <person name="Lorenzi H."/>
            <person name="Galac M."/>
        </authorList>
    </citation>
    <scope>NUCLEOTIDE SEQUENCE [LARGE SCALE GENOMIC DNA]</scope>
    <source>
        <strain evidence="2 3">EAF2021</strain>
    </source>
</reference>
<keyword evidence="1" id="KW-1133">Transmembrane helix</keyword>
<keyword evidence="1" id="KW-0812">Transmembrane</keyword>
<keyword evidence="1" id="KW-0472">Membrane</keyword>